<keyword evidence="4" id="KW-1185">Reference proteome</keyword>
<proteinExistence type="predicted"/>
<dbReference type="Proteomes" id="UP000027866">
    <property type="component" value="Unassembled WGS sequence"/>
</dbReference>
<dbReference type="GO" id="GO:0008236">
    <property type="term" value="F:serine-type peptidase activity"/>
    <property type="evidence" value="ECO:0007669"/>
    <property type="project" value="InterPro"/>
</dbReference>
<sequence>MIRSLFRSALAASSTAIALAVVVPTAPVTAQSAAQAPYEDSLSAAEARADIAALYDTMQAEHVDLFARRTRAEYDAKIGEIAARIDGPIARSAFHRMVQEALAFGRVGHAKSDAPFLDVMTHVQEGGTIIPLSVTYRGEAMLTDQWASEGDAMPPGSRVMRLDGLTLAEFERRARKLVSADTDRLPRAQIELGLPAYLFLVFGPRDTLEIEFIAPDGRQESRAIPARGFGEMYALQAARPVPNASRHASMRAFEDVGGGVFYIKPGPFFATEEERGEGGETYAIEPYRAFVREAFAALADSAAKDLVIDLRGNPGGDASFSDLVVGRVADRPFAQSSRYELRAGPNTKAAWAQREPKGDGLGARIADALARAEPGERIAIEVPEAPPIADNAFSGRVFVLVDRHSYSNAAVVAAMMQDLGLATIMGEETADLATTYGATETFTLPASGVKVIYPKAFMVRPSGSLAVRGVVPDFAIQPNPVGAAEDRMLDTALTQIRLTR</sequence>
<dbReference type="GO" id="GO:0004175">
    <property type="term" value="F:endopeptidase activity"/>
    <property type="evidence" value="ECO:0007669"/>
    <property type="project" value="TreeGrafter"/>
</dbReference>
<feature type="domain" description="Tail specific protease" evidence="2">
    <location>
        <begin position="289"/>
        <end position="475"/>
    </location>
</feature>
<dbReference type="EMBL" id="JMIX01000010">
    <property type="protein sequence ID" value="KEO92326.1"/>
    <property type="molecule type" value="Genomic_DNA"/>
</dbReference>
<dbReference type="PANTHER" id="PTHR32060">
    <property type="entry name" value="TAIL-SPECIFIC PROTEASE"/>
    <property type="match status" value="1"/>
</dbReference>
<accession>A0A074MC02</accession>
<dbReference type="RefSeq" id="WP_069297439.1">
    <property type="nucleotide sequence ID" value="NZ_CP017057.1"/>
</dbReference>
<name>A0A074MC02_9SPHN</name>
<dbReference type="GO" id="GO:0030288">
    <property type="term" value="C:outer membrane-bounded periplasmic space"/>
    <property type="evidence" value="ECO:0007669"/>
    <property type="project" value="TreeGrafter"/>
</dbReference>
<dbReference type="Gene3D" id="3.90.226.10">
    <property type="entry name" value="2-enoyl-CoA Hydratase, Chain A, domain 1"/>
    <property type="match status" value="1"/>
</dbReference>
<feature type="signal peptide" evidence="1">
    <location>
        <begin position="1"/>
        <end position="20"/>
    </location>
</feature>
<keyword evidence="1" id="KW-0732">Signal</keyword>
<reference evidence="3 4" key="1">
    <citation type="submission" date="2014-04" db="EMBL/GenBank/DDBJ databases">
        <title>A comprehensive comparison of genomes of Erythrobacter spp. Strains.</title>
        <authorList>
            <person name="Zheng Q."/>
        </authorList>
    </citation>
    <scope>NUCLEOTIDE SEQUENCE [LARGE SCALE GENOMIC DNA]</scope>
    <source>
        <strain evidence="3 4">DSM 8509</strain>
    </source>
</reference>
<dbReference type="AlphaFoldDB" id="A0A074MC02"/>
<dbReference type="InterPro" id="IPR029045">
    <property type="entry name" value="ClpP/crotonase-like_dom_sf"/>
</dbReference>
<organism evidence="3 4">
    <name type="scientific">Erythrobacter litoralis</name>
    <dbReference type="NCBI Taxonomy" id="39960"/>
    <lineage>
        <taxon>Bacteria</taxon>
        <taxon>Pseudomonadati</taxon>
        <taxon>Pseudomonadota</taxon>
        <taxon>Alphaproteobacteria</taxon>
        <taxon>Sphingomonadales</taxon>
        <taxon>Erythrobacteraceae</taxon>
        <taxon>Erythrobacter/Porphyrobacter group</taxon>
        <taxon>Erythrobacter</taxon>
    </lineage>
</organism>
<gene>
    <name evidence="3" type="ORF">EH32_00860</name>
</gene>
<dbReference type="OrthoDB" id="5480566at2"/>
<evidence type="ECO:0000313" key="3">
    <source>
        <dbReference type="EMBL" id="KEO92326.1"/>
    </source>
</evidence>
<evidence type="ECO:0000256" key="1">
    <source>
        <dbReference type="SAM" id="SignalP"/>
    </source>
</evidence>
<dbReference type="PATRIC" id="fig|39960.10.peg.563"/>
<evidence type="ECO:0000313" key="4">
    <source>
        <dbReference type="Proteomes" id="UP000027866"/>
    </source>
</evidence>
<dbReference type="Pfam" id="PF03572">
    <property type="entry name" value="Peptidase_S41"/>
    <property type="match status" value="1"/>
</dbReference>
<dbReference type="GO" id="GO:0006508">
    <property type="term" value="P:proteolysis"/>
    <property type="evidence" value="ECO:0007669"/>
    <property type="project" value="InterPro"/>
</dbReference>
<dbReference type="GO" id="GO:0007165">
    <property type="term" value="P:signal transduction"/>
    <property type="evidence" value="ECO:0007669"/>
    <property type="project" value="TreeGrafter"/>
</dbReference>
<protein>
    <recommendedName>
        <fullName evidence="2">Tail specific protease domain-containing protein</fullName>
    </recommendedName>
</protein>
<dbReference type="PANTHER" id="PTHR32060:SF30">
    <property type="entry name" value="CARBOXY-TERMINAL PROCESSING PROTEASE CTPA"/>
    <property type="match status" value="1"/>
</dbReference>
<comment type="caution">
    <text evidence="3">The sequence shown here is derived from an EMBL/GenBank/DDBJ whole genome shotgun (WGS) entry which is preliminary data.</text>
</comment>
<dbReference type="KEGG" id="elq:Ga0102493_111480"/>
<dbReference type="InterPro" id="IPR005151">
    <property type="entry name" value="Tail-specific_protease"/>
</dbReference>
<evidence type="ECO:0000259" key="2">
    <source>
        <dbReference type="Pfam" id="PF03572"/>
    </source>
</evidence>
<dbReference type="SUPFAM" id="SSF52096">
    <property type="entry name" value="ClpP/crotonase"/>
    <property type="match status" value="1"/>
</dbReference>
<feature type="chain" id="PRO_5001697154" description="Tail specific protease domain-containing protein" evidence="1">
    <location>
        <begin position="21"/>
        <end position="500"/>
    </location>
</feature>